<dbReference type="SUPFAM" id="SSF57184">
    <property type="entry name" value="Growth factor receptor domain"/>
    <property type="match status" value="2"/>
</dbReference>
<evidence type="ECO:0000256" key="1">
    <source>
        <dbReference type="SAM" id="SignalP"/>
    </source>
</evidence>
<feature type="signal peptide" evidence="1">
    <location>
        <begin position="1"/>
        <end position="17"/>
    </location>
</feature>
<organism evidence="2 3">
    <name type="scientific">Leucosporidium creatinivorum</name>
    <dbReference type="NCBI Taxonomy" id="106004"/>
    <lineage>
        <taxon>Eukaryota</taxon>
        <taxon>Fungi</taxon>
        <taxon>Dikarya</taxon>
        <taxon>Basidiomycota</taxon>
        <taxon>Pucciniomycotina</taxon>
        <taxon>Microbotryomycetes</taxon>
        <taxon>Leucosporidiales</taxon>
        <taxon>Leucosporidium</taxon>
    </lineage>
</organism>
<proteinExistence type="predicted"/>
<dbReference type="EMBL" id="MCGR01000004">
    <property type="protein sequence ID" value="ORY90098.1"/>
    <property type="molecule type" value="Genomic_DNA"/>
</dbReference>
<name>A0A1Y2G1R5_9BASI</name>
<feature type="chain" id="PRO_5012101541" description="Insulin-like growth factor binding protein" evidence="1">
    <location>
        <begin position="18"/>
        <end position="474"/>
    </location>
</feature>
<keyword evidence="1" id="KW-0732">Signal</keyword>
<keyword evidence="3" id="KW-1185">Reference proteome</keyword>
<dbReference type="InterPro" id="IPR009030">
    <property type="entry name" value="Growth_fac_rcpt_cys_sf"/>
</dbReference>
<gene>
    <name evidence="2" type="ORF">BCR35DRAFT_349869</name>
</gene>
<evidence type="ECO:0000313" key="3">
    <source>
        <dbReference type="Proteomes" id="UP000193467"/>
    </source>
</evidence>
<sequence length="474" mass="51660">MRATFAAFSLLPLLATAAPTANVEDNFLEERGITCAAPQHIYKGKCVTFCPAPGYFVRESNECFSCGKGVNTCNSQGALSCTSATDFIAGSNCVKSCPRGSDLWHEKKKCVPCGVGKYLSFRDGTCVDQADPNAAIYLRFAGHERTALRDPNPDDGATGFKESSSLRCITQVRFTGGHEVDFLGLTQPENNACFNTERTPAYKDLVPGYTSCHQIFFAGTTCYSTTCALPKHLYHDTCVYPCPSPGYYKADINTCFDCGKSVKSCNSTQALSCQSSTDYIAGKNCVKSCPTGSDPWPAKHRCVPCGTGKYLNLETGECADPNFTPDSANYLRIAGHQRTAAMVQKPDVYNPIKTSATSSLDCVTQCVEAYREGRDKGGYYYNFNLFNSYYRSCECHRFFEASPQDPPYAQRYTAGHETDYVTLGSSEAGACSNADNIPQYKALFPGYTSCIQVFFAGPTCYIYGTKSFCASAFS</sequence>
<dbReference type="Proteomes" id="UP000193467">
    <property type="component" value="Unassembled WGS sequence"/>
</dbReference>
<accession>A0A1Y2G1R5</accession>
<evidence type="ECO:0008006" key="4">
    <source>
        <dbReference type="Google" id="ProtNLM"/>
    </source>
</evidence>
<reference evidence="2 3" key="1">
    <citation type="submission" date="2016-07" db="EMBL/GenBank/DDBJ databases">
        <title>Pervasive Adenine N6-methylation of Active Genes in Fungi.</title>
        <authorList>
            <consortium name="DOE Joint Genome Institute"/>
            <person name="Mondo S.J."/>
            <person name="Dannebaum R.O."/>
            <person name="Kuo R.C."/>
            <person name="Labutti K."/>
            <person name="Haridas S."/>
            <person name="Kuo A."/>
            <person name="Salamov A."/>
            <person name="Ahrendt S.R."/>
            <person name="Lipzen A."/>
            <person name="Sullivan W."/>
            <person name="Andreopoulos W.B."/>
            <person name="Clum A."/>
            <person name="Lindquist E."/>
            <person name="Daum C."/>
            <person name="Ramamoorthy G.K."/>
            <person name="Gryganskyi A."/>
            <person name="Culley D."/>
            <person name="Magnuson J.K."/>
            <person name="James T.Y."/>
            <person name="O'Malley M.A."/>
            <person name="Stajich J.E."/>
            <person name="Spatafora J.W."/>
            <person name="Visel A."/>
            <person name="Grigoriev I.V."/>
        </authorList>
    </citation>
    <scope>NUCLEOTIDE SEQUENCE [LARGE SCALE GENOMIC DNA]</scope>
    <source>
        <strain evidence="2 3">62-1032</strain>
    </source>
</reference>
<dbReference type="InParanoid" id="A0A1Y2G1R5"/>
<dbReference type="Gene3D" id="2.10.220.10">
    <property type="entry name" value="Hormone Receptor, Insulin-like Growth Factor Receptor 1, Chain A, domain 2"/>
    <property type="match status" value="1"/>
</dbReference>
<dbReference type="OrthoDB" id="300641at2759"/>
<comment type="caution">
    <text evidence="2">The sequence shown here is derived from an EMBL/GenBank/DDBJ whole genome shotgun (WGS) entry which is preliminary data.</text>
</comment>
<evidence type="ECO:0000313" key="2">
    <source>
        <dbReference type="EMBL" id="ORY90098.1"/>
    </source>
</evidence>
<dbReference type="AlphaFoldDB" id="A0A1Y2G1R5"/>
<protein>
    <recommendedName>
        <fullName evidence="4">Insulin-like growth factor binding protein</fullName>
    </recommendedName>
</protein>